<evidence type="ECO:0000256" key="3">
    <source>
        <dbReference type="PIRSR" id="PIRSR605708-1"/>
    </source>
</evidence>
<keyword evidence="8" id="KW-0223">Dioxygenase</keyword>
<sequence>MPHYRAVGTIPRKRHTKARADDGSVLFEELIGTEGFSRESALLYHRCSPSAILGVEPVDLPDPAADDGIGPRHLRTGDLAPGPDLVTGRHRLAGNADVTLAFVRSADPSPLHRSVVGDELVYVHDGTARLESVFGALDVGAGDYVVVPAGVTHRWVPDGEVAALVLESSGHVRIPDKYLSPHGQLLEGAPFSERDLRAPTEPLHSDGTEVPVLVRTRSGWLRYIHATHPFDVVGWDGCVYPHALSIHEFEPIVGRIHQPPPVHQTWALPGAVVCSFVPRPYDFDPDAVRVPYHHHNVDSDEVLFYAEGDFMSRSGSGIGRGSISLHPAGFTHGPQPGSSDKADAADGTNEVAVMLDTFRPLQVYAAAAAVEDEAYWGSWSGR</sequence>
<dbReference type="PANTHER" id="PTHR11056">
    <property type="entry name" value="HOMOGENTISATE 1,2-DIOXYGENASE"/>
    <property type="match status" value="1"/>
</dbReference>
<dbReference type="InterPro" id="IPR013096">
    <property type="entry name" value="Cupin_2"/>
</dbReference>
<evidence type="ECO:0000256" key="2">
    <source>
        <dbReference type="ARBA" id="ARBA00007757"/>
    </source>
</evidence>
<organism evidence="8 9">
    <name type="scientific">Actinomarinicola tropica</name>
    <dbReference type="NCBI Taxonomy" id="2789776"/>
    <lineage>
        <taxon>Bacteria</taxon>
        <taxon>Bacillati</taxon>
        <taxon>Actinomycetota</taxon>
        <taxon>Acidimicrobiia</taxon>
        <taxon>Acidimicrobiales</taxon>
        <taxon>Iamiaceae</taxon>
        <taxon>Actinomarinicola</taxon>
    </lineage>
</organism>
<dbReference type="InterPro" id="IPR046451">
    <property type="entry name" value="HgmA_C"/>
</dbReference>
<evidence type="ECO:0000313" key="8">
    <source>
        <dbReference type="EMBL" id="QGG94210.1"/>
    </source>
</evidence>
<keyword evidence="4" id="KW-0408">Iron</keyword>
<dbReference type="InterPro" id="IPR014710">
    <property type="entry name" value="RmlC-like_jellyroll"/>
</dbReference>
<proteinExistence type="inferred from homology"/>
<dbReference type="GO" id="GO:0004411">
    <property type="term" value="F:homogentisate 1,2-dioxygenase activity"/>
    <property type="evidence" value="ECO:0007669"/>
    <property type="project" value="InterPro"/>
</dbReference>
<keyword evidence="8" id="KW-0560">Oxidoreductase</keyword>
<gene>
    <name evidence="8" type="ORF">GH723_03335</name>
</gene>
<feature type="binding site" evidence="4">
    <location>
        <position position="294"/>
    </location>
    <ligand>
        <name>Fe cation</name>
        <dbReference type="ChEBI" id="CHEBI:24875"/>
    </ligand>
</feature>
<evidence type="ECO:0000256" key="4">
    <source>
        <dbReference type="PIRSR" id="PIRSR605708-2"/>
    </source>
</evidence>
<dbReference type="Proteomes" id="UP000334019">
    <property type="component" value="Chromosome"/>
</dbReference>
<comment type="similarity">
    <text evidence="2">Belongs to the homogentisate dioxygenase family.</text>
</comment>
<dbReference type="GO" id="GO:0006559">
    <property type="term" value="P:L-phenylalanine catabolic process"/>
    <property type="evidence" value="ECO:0007669"/>
    <property type="project" value="InterPro"/>
</dbReference>
<feature type="active site" description="Proton acceptor" evidence="3">
    <location>
        <position position="257"/>
    </location>
</feature>
<feature type="binding site" evidence="4">
    <location>
        <position position="300"/>
    </location>
    <ligand>
        <name>Fe cation</name>
        <dbReference type="ChEBI" id="CHEBI:24875"/>
    </ligand>
</feature>
<feature type="region of interest" description="Disordered" evidence="5">
    <location>
        <begin position="325"/>
        <end position="345"/>
    </location>
</feature>
<keyword evidence="4" id="KW-0479">Metal-binding</keyword>
<dbReference type="InterPro" id="IPR011051">
    <property type="entry name" value="RmlC_Cupin_sf"/>
</dbReference>
<feature type="binding site" evidence="4">
    <location>
        <position position="332"/>
    </location>
    <ligand>
        <name>homogentisate</name>
        <dbReference type="ChEBI" id="CHEBI:16169"/>
    </ligand>
</feature>
<dbReference type="RefSeq" id="WP_153758316.1">
    <property type="nucleotide sequence ID" value="NZ_CP045851.1"/>
</dbReference>
<evidence type="ECO:0000259" key="7">
    <source>
        <dbReference type="Pfam" id="PF07883"/>
    </source>
</evidence>
<protein>
    <submittedName>
        <fullName evidence="8">Homogentisate 1,2-dioxygenase</fullName>
    </submittedName>
</protein>
<dbReference type="GO" id="GO:0005737">
    <property type="term" value="C:cytoplasm"/>
    <property type="evidence" value="ECO:0007669"/>
    <property type="project" value="TreeGrafter"/>
</dbReference>
<dbReference type="AlphaFoldDB" id="A0A5Q2RK30"/>
<accession>A0A5Q2RK30</accession>
<dbReference type="InterPro" id="IPR005708">
    <property type="entry name" value="Homogentis_dOase"/>
</dbReference>
<dbReference type="SUPFAM" id="SSF51182">
    <property type="entry name" value="RmlC-like cupins"/>
    <property type="match status" value="1"/>
</dbReference>
<dbReference type="GO" id="GO:0006570">
    <property type="term" value="P:tyrosine metabolic process"/>
    <property type="evidence" value="ECO:0007669"/>
    <property type="project" value="InterPro"/>
</dbReference>
<evidence type="ECO:0000313" key="9">
    <source>
        <dbReference type="Proteomes" id="UP000334019"/>
    </source>
</evidence>
<comment type="cofactor">
    <cofactor evidence="1 4">
        <name>Fe cation</name>
        <dbReference type="ChEBI" id="CHEBI:24875"/>
    </cofactor>
</comment>
<dbReference type="Pfam" id="PF04209">
    <property type="entry name" value="HgmA_C"/>
    <property type="match status" value="1"/>
</dbReference>
<feature type="domain" description="Homogentisate 1,2-dioxygenase C-terminal" evidence="6">
    <location>
        <begin position="276"/>
        <end position="381"/>
    </location>
</feature>
<evidence type="ECO:0000256" key="1">
    <source>
        <dbReference type="ARBA" id="ARBA00001962"/>
    </source>
</evidence>
<reference evidence="8 9" key="1">
    <citation type="submission" date="2019-11" db="EMBL/GenBank/DDBJ databases">
        <authorList>
            <person name="He Y."/>
        </authorList>
    </citation>
    <scope>NUCLEOTIDE SEQUENCE [LARGE SCALE GENOMIC DNA]</scope>
    <source>
        <strain evidence="8 9">SCSIO 58843</strain>
    </source>
</reference>
<name>A0A5Q2RK30_9ACTN</name>
<dbReference type="Gene3D" id="2.60.120.10">
    <property type="entry name" value="Jelly Rolls"/>
    <property type="match status" value="1"/>
</dbReference>
<feature type="domain" description="Cupin type-2" evidence="7">
    <location>
        <begin position="109"/>
        <end position="166"/>
    </location>
</feature>
<dbReference type="GO" id="GO:0046872">
    <property type="term" value="F:metal ion binding"/>
    <property type="evidence" value="ECO:0007669"/>
    <property type="project" value="UniProtKB-KW"/>
</dbReference>
<dbReference type="Pfam" id="PF07883">
    <property type="entry name" value="Cupin_2"/>
    <property type="match status" value="1"/>
</dbReference>
<dbReference type="PANTHER" id="PTHR11056:SF0">
    <property type="entry name" value="HOMOGENTISATE 1,2-DIOXYGENASE"/>
    <property type="match status" value="1"/>
</dbReference>
<dbReference type="KEGG" id="atq:GH723_03335"/>
<evidence type="ECO:0000256" key="5">
    <source>
        <dbReference type="SAM" id="MobiDB-lite"/>
    </source>
</evidence>
<dbReference type="EMBL" id="CP045851">
    <property type="protein sequence ID" value="QGG94210.1"/>
    <property type="molecule type" value="Genomic_DNA"/>
</dbReference>
<evidence type="ECO:0000259" key="6">
    <source>
        <dbReference type="Pfam" id="PF04209"/>
    </source>
</evidence>
<keyword evidence="9" id="KW-1185">Reference proteome</keyword>
<feature type="binding site" evidence="4">
    <location>
        <position position="332"/>
    </location>
    <ligand>
        <name>Fe cation</name>
        <dbReference type="ChEBI" id="CHEBI:24875"/>
    </ligand>
</feature>